<accession>W3XIL5</accession>
<gene>
    <name evidence="2" type="ORF">PFICI_03869</name>
</gene>
<dbReference type="Pfam" id="PF13302">
    <property type="entry name" value="Acetyltransf_3"/>
    <property type="match status" value="1"/>
</dbReference>
<reference evidence="3" key="1">
    <citation type="journal article" date="2015" name="BMC Genomics">
        <title>Genomic and transcriptomic analysis of the endophytic fungus Pestalotiopsis fici reveals its lifestyle and high potential for synthesis of natural products.</title>
        <authorList>
            <person name="Wang X."/>
            <person name="Zhang X."/>
            <person name="Liu L."/>
            <person name="Xiang M."/>
            <person name="Wang W."/>
            <person name="Sun X."/>
            <person name="Che Y."/>
            <person name="Guo L."/>
            <person name="Liu G."/>
            <person name="Guo L."/>
            <person name="Wang C."/>
            <person name="Yin W.B."/>
            <person name="Stadler M."/>
            <person name="Zhang X."/>
            <person name="Liu X."/>
        </authorList>
    </citation>
    <scope>NUCLEOTIDE SEQUENCE [LARGE SCALE GENOMIC DNA]</scope>
    <source>
        <strain evidence="3">W106-1 / CGMCC3.15140</strain>
    </source>
</reference>
<name>W3XIL5_PESFW</name>
<dbReference type="Gene3D" id="3.40.630.30">
    <property type="match status" value="1"/>
</dbReference>
<keyword evidence="3" id="KW-1185">Reference proteome</keyword>
<dbReference type="InParanoid" id="W3XIL5"/>
<dbReference type="SUPFAM" id="SSF55729">
    <property type="entry name" value="Acyl-CoA N-acyltransferases (Nat)"/>
    <property type="match status" value="1"/>
</dbReference>
<evidence type="ECO:0000313" key="3">
    <source>
        <dbReference type="Proteomes" id="UP000030651"/>
    </source>
</evidence>
<dbReference type="RefSeq" id="XP_007830641.1">
    <property type="nucleotide sequence ID" value="XM_007832450.1"/>
</dbReference>
<protein>
    <recommendedName>
        <fullName evidence="1">N-acetyltransferase domain-containing protein</fullName>
    </recommendedName>
</protein>
<dbReference type="InterPro" id="IPR016181">
    <property type="entry name" value="Acyl_CoA_acyltransferase"/>
</dbReference>
<evidence type="ECO:0000313" key="2">
    <source>
        <dbReference type="EMBL" id="ETS85844.1"/>
    </source>
</evidence>
<feature type="domain" description="N-acetyltransferase" evidence="1">
    <location>
        <begin position="29"/>
        <end position="194"/>
    </location>
</feature>
<dbReference type="HOGENOM" id="CLU_013985_24_0_1"/>
<dbReference type="Proteomes" id="UP000030651">
    <property type="component" value="Unassembled WGS sequence"/>
</dbReference>
<evidence type="ECO:0000259" key="1">
    <source>
        <dbReference type="Pfam" id="PF13302"/>
    </source>
</evidence>
<dbReference type="KEGG" id="pfy:PFICI_03869"/>
<dbReference type="AlphaFoldDB" id="W3XIL5"/>
<dbReference type="eggNOG" id="ENOG502SQ7V">
    <property type="taxonomic scope" value="Eukaryota"/>
</dbReference>
<proteinExistence type="predicted"/>
<dbReference type="InterPro" id="IPR000182">
    <property type="entry name" value="GNAT_dom"/>
</dbReference>
<dbReference type="GeneID" id="19268882"/>
<dbReference type="PANTHER" id="PTHR43792:SF1">
    <property type="entry name" value="N-ACETYLTRANSFERASE DOMAIN-CONTAINING PROTEIN"/>
    <property type="match status" value="1"/>
</dbReference>
<dbReference type="InterPro" id="IPR051531">
    <property type="entry name" value="N-acetyltransferase"/>
</dbReference>
<dbReference type="GO" id="GO:0016747">
    <property type="term" value="F:acyltransferase activity, transferring groups other than amino-acyl groups"/>
    <property type="evidence" value="ECO:0007669"/>
    <property type="project" value="InterPro"/>
</dbReference>
<dbReference type="PANTHER" id="PTHR43792">
    <property type="entry name" value="GNAT FAMILY, PUTATIVE (AFU_ORTHOLOGUE AFUA_3G00765)-RELATED-RELATED"/>
    <property type="match status" value="1"/>
</dbReference>
<sequence length="215" mass="24739">MEPGKASYIEVETTIPVIEGYPSRIETSRLLIRPLISSDLDNLWSLRRAAAVMNPTGRGRPDSDIEETKEELSALRGPWYNSHLYYGIFLRNRDGVEGDLIGDGGVRQLFDTESGWPEFGYKFKEEYWGNGYATEFAKAFLEVWWGLARQPSKLSIHPALLDHYHSLNAREQLYGWSRVTNKGSEGVLLKLGFRYLCELDNMVPEWRIAYQIQNE</sequence>
<organism evidence="2 3">
    <name type="scientific">Pestalotiopsis fici (strain W106-1 / CGMCC3.15140)</name>
    <dbReference type="NCBI Taxonomy" id="1229662"/>
    <lineage>
        <taxon>Eukaryota</taxon>
        <taxon>Fungi</taxon>
        <taxon>Dikarya</taxon>
        <taxon>Ascomycota</taxon>
        <taxon>Pezizomycotina</taxon>
        <taxon>Sordariomycetes</taxon>
        <taxon>Xylariomycetidae</taxon>
        <taxon>Amphisphaeriales</taxon>
        <taxon>Sporocadaceae</taxon>
        <taxon>Pestalotiopsis</taxon>
    </lineage>
</organism>
<dbReference type="EMBL" id="KI912110">
    <property type="protein sequence ID" value="ETS85844.1"/>
    <property type="molecule type" value="Genomic_DNA"/>
</dbReference>
<dbReference type="OrthoDB" id="4072826at2759"/>